<comment type="caution">
    <text evidence="1">The sequence shown here is derived from an EMBL/GenBank/DDBJ whole genome shotgun (WGS) entry which is preliminary data.</text>
</comment>
<accession>A0A5B7JTP2</accession>
<sequence>MQVDRGYDTREGARTVIPSPHHSVTPYLINMCCPFSPHTISDYNTFFTHYSFPISLPFETLPTPSLLTCPWYSPHSLTPLNPSLPVSSTPPSQETRLFRPLLYEYQQRLSVCLSELVSHGEIVSAGLLESGASAGPLQTRN</sequence>
<dbReference type="Proteomes" id="UP000324222">
    <property type="component" value="Unassembled WGS sequence"/>
</dbReference>
<proteinExistence type="predicted"/>
<dbReference type="EMBL" id="VSRR010118535">
    <property type="protein sequence ID" value="MPC99472.1"/>
    <property type="molecule type" value="Genomic_DNA"/>
</dbReference>
<name>A0A5B7JTP2_PORTR</name>
<dbReference type="AlphaFoldDB" id="A0A5B7JTP2"/>
<keyword evidence="2" id="KW-1185">Reference proteome</keyword>
<evidence type="ECO:0000313" key="2">
    <source>
        <dbReference type="Proteomes" id="UP000324222"/>
    </source>
</evidence>
<protein>
    <submittedName>
        <fullName evidence="1">Uncharacterized protein</fullName>
    </submittedName>
</protein>
<evidence type="ECO:0000313" key="1">
    <source>
        <dbReference type="EMBL" id="MPC99472.1"/>
    </source>
</evidence>
<reference evidence="1 2" key="1">
    <citation type="submission" date="2019-05" db="EMBL/GenBank/DDBJ databases">
        <title>Another draft genome of Portunus trituberculatus and its Hox gene families provides insights of decapod evolution.</title>
        <authorList>
            <person name="Jeong J.-H."/>
            <person name="Song I."/>
            <person name="Kim S."/>
            <person name="Choi T."/>
            <person name="Kim D."/>
            <person name="Ryu S."/>
            <person name="Kim W."/>
        </authorList>
    </citation>
    <scope>NUCLEOTIDE SEQUENCE [LARGE SCALE GENOMIC DNA]</scope>
    <source>
        <tissue evidence="1">Muscle</tissue>
    </source>
</reference>
<organism evidence="1 2">
    <name type="scientific">Portunus trituberculatus</name>
    <name type="common">Swimming crab</name>
    <name type="synonym">Neptunus trituberculatus</name>
    <dbReference type="NCBI Taxonomy" id="210409"/>
    <lineage>
        <taxon>Eukaryota</taxon>
        <taxon>Metazoa</taxon>
        <taxon>Ecdysozoa</taxon>
        <taxon>Arthropoda</taxon>
        <taxon>Crustacea</taxon>
        <taxon>Multicrustacea</taxon>
        <taxon>Malacostraca</taxon>
        <taxon>Eumalacostraca</taxon>
        <taxon>Eucarida</taxon>
        <taxon>Decapoda</taxon>
        <taxon>Pleocyemata</taxon>
        <taxon>Brachyura</taxon>
        <taxon>Eubrachyura</taxon>
        <taxon>Portunoidea</taxon>
        <taxon>Portunidae</taxon>
        <taxon>Portuninae</taxon>
        <taxon>Portunus</taxon>
    </lineage>
</organism>
<gene>
    <name evidence="1" type="ORF">E2C01_094887</name>
</gene>